<dbReference type="OrthoDB" id="9815144at2"/>
<evidence type="ECO:0000313" key="2">
    <source>
        <dbReference type="Proteomes" id="UP000184465"/>
    </source>
</evidence>
<dbReference type="Pfam" id="PF02585">
    <property type="entry name" value="PIG-L"/>
    <property type="match status" value="1"/>
</dbReference>
<dbReference type="PANTHER" id="PTHR12993:SF30">
    <property type="entry name" value="N-ACETYL-ALPHA-D-GLUCOSAMINYL L-MALATE DEACETYLASE 1"/>
    <property type="match status" value="1"/>
</dbReference>
<proteinExistence type="predicted"/>
<dbReference type="InterPro" id="IPR024078">
    <property type="entry name" value="LmbE-like_dom_sf"/>
</dbReference>
<dbReference type="AlphaFoldDB" id="A0A1M6MTK1"/>
<organism evidence="1 2">
    <name type="scientific">Paramaledivibacter caminithermalis (strain DSM 15212 / CIP 107654 / DViRD3)</name>
    <name type="common">Clostridium caminithermale</name>
    <dbReference type="NCBI Taxonomy" id="1121301"/>
    <lineage>
        <taxon>Bacteria</taxon>
        <taxon>Bacillati</taxon>
        <taxon>Bacillota</taxon>
        <taxon>Clostridia</taxon>
        <taxon>Peptostreptococcales</taxon>
        <taxon>Caminicellaceae</taxon>
        <taxon>Paramaledivibacter</taxon>
    </lineage>
</organism>
<dbReference type="EMBL" id="FRAG01000012">
    <property type="protein sequence ID" value="SHJ86794.1"/>
    <property type="molecule type" value="Genomic_DNA"/>
</dbReference>
<reference evidence="1 2" key="1">
    <citation type="submission" date="2016-11" db="EMBL/GenBank/DDBJ databases">
        <authorList>
            <person name="Jaros S."/>
            <person name="Januszkiewicz K."/>
            <person name="Wedrychowicz H."/>
        </authorList>
    </citation>
    <scope>NUCLEOTIDE SEQUENCE [LARGE SCALE GENOMIC DNA]</scope>
    <source>
        <strain evidence="1 2">DSM 15212</strain>
    </source>
</reference>
<protein>
    <submittedName>
        <fullName evidence="1">GlcNAc-PI de-N-acetylase</fullName>
    </submittedName>
</protein>
<dbReference type="RefSeq" id="WP_073148362.1">
    <property type="nucleotide sequence ID" value="NZ_FRAG01000012.1"/>
</dbReference>
<dbReference type="GO" id="GO:0016811">
    <property type="term" value="F:hydrolase activity, acting on carbon-nitrogen (but not peptide) bonds, in linear amides"/>
    <property type="evidence" value="ECO:0007669"/>
    <property type="project" value="TreeGrafter"/>
</dbReference>
<dbReference type="InterPro" id="IPR003737">
    <property type="entry name" value="GlcNAc_PI_deacetylase-related"/>
</dbReference>
<evidence type="ECO:0000313" key="1">
    <source>
        <dbReference type="EMBL" id="SHJ86794.1"/>
    </source>
</evidence>
<dbReference type="SUPFAM" id="SSF102588">
    <property type="entry name" value="LmbE-like"/>
    <property type="match status" value="1"/>
</dbReference>
<name>A0A1M6MTK1_PARC5</name>
<gene>
    <name evidence="1" type="ORF">SAMN02745912_01420</name>
</gene>
<dbReference type="PANTHER" id="PTHR12993">
    <property type="entry name" value="N-ACETYLGLUCOSAMINYL-PHOSPHATIDYLINOSITOL DE-N-ACETYLASE-RELATED"/>
    <property type="match status" value="1"/>
</dbReference>
<accession>A0A1M6MTK1</accession>
<sequence>MLNLICFSPHPDDAELFVGGILLKHSSKYKIGIIDLTKGEKSTNGDVQQREKEALNSSEILGVHIKENLNIHDTCINHLSNEQLIKVVEIIRKYKPTIILAPYYVDKNPDHREAGLLIKDAIFKAALANLYPKYPVHRCANLFFILQVIK</sequence>
<dbReference type="Gene3D" id="3.40.50.10320">
    <property type="entry name" value="LmbE-like"/>
    <property type="match status" value="1"/>
</dbReference>
<dbReference type="Proteomes" id="UP000184465">
    <property type="component" value="Unassembled WGS sequence"/>
</dbReference>
<keyword evidence="2" id="KW-1185">Reference proteome</keyword>
<dbReference type="STRING" id="1121301.SAMN02745912_01420"/>